<evidence type="ECO:0000256" key="1">
    <source>
        <dbReference type="ARBA" id="ARBA00010641"/>
    </source>
</evidence>
<dbReference type="InterPro" id="IPR039425">
    <property type="entry name" value="RNA_pol_sigma-70-like"/>
</dbReference>
<evidence type="ECO:0000256" key="5">
    <source>
        <dbReference type="ARBA" id="ARBA00023163"/>
    </source>
</evidence>
<proteinExistence type="inferred from homology"/>
<dbReference type="GO" id="GO:0016987">
    <property type="term" value="F:sigma factor activity"/>
    <property type="evidence" value="ECO:0007669"/>
    <property type="project" value="UniProtKB-KW"/>
</dbReference>
<keyword evidence="10" id="KW-1185">Reference proteome</keyword>
<feature type="domain" description="RNA polymerase sigma factor 70 region 4 type 2" evidence="8">
    <location>
        <begin position="106"/>
        <end position="157"/>
    </location>
</feature>
<dbReference type="OrthoDB" id="306910at2"/>
<organism evidence="9 10">
    <name type="scientific">Bacillus mesophilum</name>
    <dbReference type="NCBI Taxonomy" id="1071718"/>
    <lineage>
        <taxon>Bacteria</taxon>
        <taxon>Bacillati</taxon>
        <taxon>Bacillota</taxon>
        <taxon>Bacilli</taxon>
        <taxon>Bacillales</taxon>
        <taxon>Bacillaceae</taxon>
        <taxon>Bacillus</taxon>
    </lineage>
</organism>
<keyword evidence="3 6" id="KW-0731">Sigma factor</keyword>
<evidence type="ECO:0000313" key="9">
    <source>
        <dbReference type="EMBL" id="KAB2330624.1"/>
    </source>
</evidence>
<dbReference type="PROSITE" id="PS01063">
    <property type="entry name" value="SIGMA70_ECF"/>
    <property type="match status" value="1"/>
</dbReference>
<dbReference type="InterPro" id="IPR014284">
    <property type="entry name" value="RNA_pol_sigma-70_dom"/>
</dbReference>
<evidence type="ECO:0000256" key="2">
    <source>
        <dbReference type="ARBA" id="ARBA00023015"/>
    </source>
</evidence>
<keyword evidence="2 6" id="KW-0805">Transcription regulation</keyword>
<evidence type="ECO:0000313" key="10">
    <source>
        <dbReference type="Proteomes" id="UP000441354"/>
    </source>
</evidence>
<gene>
    <name evidence="9" type="ORF">F7732_18420</name>
</gene>
<dbReference type="InterPro" id="IPR036388">
    <property type="entry name" value="WH-like_DNA-bd_sf"/>
</dbReference>
<dbReference type="Gene3D" id="1.10.10.10">
    <property type="entry name" value="Winged helix-like DNA-binding domain superfamily/Winged helix DNA-binding domain"/>
    <property type="match status" value="1"/>
</dbReference>
<keyword evidence="5 6" id="KW-0804">Transcription</keyword>
<dbReference type="EMBL" id="WBOT01000007">
    <property type="protein sequence ID" value="KAB2330624.1"/>
    <property type="molecule type" value="Genomic_DNA"/>
</dbReference>
<dbReference type="AlphaFoldDB" id="A0A7V7RJ33"/>
<evidence type="ECO:0000256" key="4">
    <source>
        <dbReference type="ARBA" id="ARBA00023125"/>
    </source>
</evidence>
<dbReference type="Pfam" id="PF08281">
    <property type="entry name" value="Sigma70_r4_2"/>
    <property type="match status" value="1"/>
</dbReference>
<comment type="caution">
    <text evidence="9">The sequence shown here is derived from an EMBL/GenBank/DDBJ whole genome shotgun (WGS) entry which is preliminary data.</text>
</comment>
<dbReference type="InterPro" id="IPR013249">
    <property type="entry name" value="RNA_pol_sigma70_r4_t2"/>
</dbReference>
<dbReference type="SUPFAM" id="SSF88659">
    <property type="entry name" value="Sigma3 and sigma4 domains of RNA polymerase sigma factors"/>
    <property type="match status" value="1"/>
</dbReference>
<dbReference type="Gene3D" id="1.10.1740.10">
    <property type="match status" value="1"/>
</dbReference>
<protein>
    <recommendedName>
        <fullName evidence="6">RNA polymerase sigma factor</fullName>
    </recommendedName>
</protein>
<dbReference type="InterPro" id="IPR013325">
    <property type="entry name" value="RNA_pol_sigma_r2"/>
</dbReference>
<dbReference type="GO" id="GO:0006352">
    <property type="term" value="P:DNA-templated transcription initiation"/>
    <property type="evidence" value="ECO:0007669"/>
    <property type="project" value="InterPro"/>
</dbReference>
<keyword evidence="4 6" id="KW-0238">DNA-binding</keyword>
<evidence type="ECO:0000256" key="6">
    <source>
        <dbReference type="RuleBase" id="RU000716"/>
    </source>
</evidence>
<dbReference type="InterPro" id="IPR007627">
    <property type="entry name" value="RNA_pol_sigma70_r2"/>
</dbReference>
<name>A0A7V7RJ33_9BACI</name>
<dbReference type="InterPro" id="IPR013324">
    <property type="entry name" value="RNA_pol_sigma_r3/r4-like"/>
</dbReference>
<dbReference type="PANTHER" id="PTHR43133:SF60">
    <property type="entry name" value="RNA POLYMERASE SIGMA FACTOR SIGV"/>
    <property type="match status" value="1"/>
</dbReference>
<dbReference type="NCBIfam" id="TIGR02937">
    <property type="entry name" value="sigma70-ECF"/>
    <property type="match status" value="1"/>
</dbReference>
<evidence type="ECO:0000259" key="7">
    <source>
        <dbReference type="Pfam" id="PF04542"/>
    </source>
</evidence>
<dbReference type="Pfam" id="PF04542">
    <property type="entry name" value="Sigma70_r2"/>
    <property type="match status" value="1"/>
</dbReference>
<evidence type="ECO:0000256" key="3">
    <source>
        <dbReference type="ARBA" id="ARBA00023082"/>
    </source>
</evidence>
<dbReference type="Proteomes" id="UP000441354">
    <property type="component" value="Unassembled WGS sequence"/>
</dbReference>
<sequence length="172" mass="20818">MKEGELEALYNDYHQTIFKFIFMMVKDYQQAEDLTQEVFIRAYKKHHKFNNLSSVKTWLFRIAHNVSIDYLRKKRPIHLVQEFFQGKRAADFSPENILHMKERSKKLYEAIIDLKEPHRKVIILRKIKGFTLIETAEILNWTPNKVKAVQFRAMQALERKLSKEVYWHEKIH</sequence>
<comment type="similarity">
    <text evidence="1 6">Belongs to the sigma-70 factor family. ECF subfamily.</text>
</comment>
<dbReference type="InterPro" id="IPR000838">
    <property type="entry name" value="RNA_pol_sigma70_ECF_CS"/>
</dbReference>
<feature type="domain" description="RNA polymerase sigma-70 region 2" evidence="7">
    <location>
        <begin position="9"/>
        <end position="75"/>
    </location>
</feature>
<reference evidence="9 10" key="1">
    <citation type="journal article" date="2014" name="Arch. Microbiol.">
        <title>Bacillus mesophilum sp. nov., strain IITR-54T, a novel 4-chlorobiphenyl dechlorinating bacterium.</title>
        <authorList>
            <person name="Manickam N."/>
            <person name="Singh N.K."/>
            <person name="Bajaj A."/>
            <person name="Kumar R.M."/>
            <person name="Kaur G."/>
            <person name="Kaur N."/>
            <person name="Bala M."/>
            <person name="Kumar A."/>
            <person name="Mayilraj S."/>
        </authorList>
    </citation>
    <scope>NUCLEOTIDE SEQUENCE [LARGE SCALE GENOMIC DNA]</scope>
    <source>
        <strain evidence="9 10">IITR-54</strain>
    </source>
</reference>
<dbReference type="GO" id="GO:0003677">
    <property type="term" value="F:DNA binding"/>
    <property type="evidence" value="ECO:0007669"/>
    <property type="project" value="UniProtKB-KW"/>
</dbReference>
<dbReference type="CDD" id="cd06171">
    <property type="entry name" value="Sigma70_r4"/>
    <property type="match status" value="1"/>
</dbReference>
<dbReference type="RefSeq" id="WP_151575554.1">
    <property type="nucleotide sequence ID" value="NZ_WBOT01000007.1"/>
</dbReference>
<accession>A0A7V7RJ33</accession>
<evidence type="ECO:0000259" key="8">
    <source>
        <dbReference type="Pfam" id="PF08281"/>
    </source>
</evidence>
<dbReference type="GO" id="GO:0006950">
    <property type="term" value="P:response to stress"/>
    <property type="evidence" value="ECO:0007669"/>
    <property type="project" value="UniProtKB-ARBA"/>
</dbReference>
<dbReference type="SUPFAM" id="SSF88946">
    <property type="entry name" value="Sigma2 domain of RNA polymerase sigma factors"/>
    <property type="match status" value="1"/>
</dbReference>
<dbReference type="PANTHER" id="PTHR43133">
    <property type="entry name" value="RNA POLYMERASE ECF-TYPE SIGMA FACTO"/>
    <property type="match status" value="1"/>
</dbReference>